<dbReference type="Proteomes" id="UP001271591">
    <property type="component" value="Unassembled WGS sequence"/>
</dbReference>
<feature type="transmembrane region" description="Helical" evidence="1">
    <location>
        <begin position="15"/>
        <end position="36"/>
    </location>
</feature>
<organism evidence="2 3">
    <name type="scientific">Escherichia coli</name>
    <dbReference type="NCBI Taxonomy" id="562"/>
    <lineage>
        <taxon>Bacteria</taxon>
        <taxon>Pseudomonadati</taxon>
        <taxon>Pseudomonadota</taxon>
        <taxon>Gammaproteobacteria</taxon>
        <taxon>Enterobacterales</taxon>
        <taxon>Enterobacteriaceae</taxon>
        <taxon>Escherichia</taxon>
    </lineage>
</organism>
<dbReference type="AlphaFoldDB" id="A0AAP6AXX7"/>
<keyword evidence="1" id="KW-0472">Membrane</keyword>
<comment type="caution">
    <text evidence="2">The sequence shown here is derived from an EMBL/GenBank/DDBJ whole genome shotgun (WGS) entry which is preliminary data.</text>
</comment>
<name>A0AAP6AXX7_ECOLX</name>
<evidence type="ECO:0000313" key="2">
    <source>
        <dbReference type="EMBL" id="MDW9350067.1"/>
    </source>
</evidence>
<evidence type="ECO:0000313" key="3">
    <source>
        <dbReference type="Proteomes" id="UP001271591"/>
    </source>
</evidence>
<reference evidence="2" key="1">
    <citation type="submission" date="2023-10" db="EMBL/GenBank/DDBJ databases">
        <title>Draft Genome Sequence of a Shiga toxin-producing Escherichia coli strain from deer meat showing an IS-element integration in the B-subunit of the Shiga toxin Stx2b gene.</title>
        <authorList>
            <person name="Projahn M."/>
            <person name="Borowiak M."/>
        </authorList>
    </citation>
    <scope>NUCLEOTIDE SEQUENCE</scope>
    <source>
        <strain evidence="2">BfR-EC-18960</strain>
    </source>
</reference>
<feature type="transmembrane region" description="Helical" evidence="1">
    <location>
        <begin position="168"/>
        <end position="187"/>
    </location>
</feature>
<evidence type="ECO:0000256" key="1">
    <source>
        <dbReference type="SAM" id="Phobius"/>
    </source>
</evidence>
<accession>A0AAP6AXX7</accession>
<sequence>MDEGKQPGTPGMNDIISIIILLTVYLIGLIFIILTINDIDRSSKKRKYEKKLKEAIINGSLQNNDICLLAERWSASHEHIKSALLSVFNDFLTDNNFSHHVPRVRELITWYEKYAPFTELPEDIKQQLQNIISLPDVSESEVQLLATSLHDIYNSCQKKEKLARRINYVLGAVSIASFCISLFQILFK</sequence>
<dbReference type="EMBL" id="JAWPMK010000001">
    <property type="protein sequence ID" value="MDW9350067.1"/>
    <property type="molecule type" value="Genomic_DNA"/>
</dbReference>
<protein>
    <submittedName>
        <fullName evidence="2">Uncharacterized protein</fullName>
    </submittedName>
</protein>
<proteinExistence type="predicted"/>
<keyword evidence="1" id="KW-1133">Transmembrane helix</keyword>
<keyword evidence="1" id="KW-0812">Transmembrane</keyword>
<dbReference type="RefSeq" id="WP_021519866.1">
    <property type="nucleotide sequence ID" value="NZ_BDLJ01000100.1"/>
</dbReference>
<gene>
    <name evidence="2" type="ORF">R8G00_10645</name>
</gene>